<evidence type="ECO:0008006" key="6">
    <source>
        <dbReference type="Google" id="ProtNLM"/>
    </source>
</evidence>
<comment type="similarity">
    <text evidence="1 2">Belongs to the nucleosome assembly protein (NAP) family.</text>
</comment>
<dbReference type="InterPro" id="IPR002164">
    <property type="entry name" value="NAP_family"/>
</dbReference>
<sequence length="602" mass="68981">MPVANVGDLSQMLQMGDMFPEHLKDLPKDVIRRVKALKTNQLEGIKIECEFYERVHQLEKEFESKFNTVFQQRRAIVAGEREPTDAEVADIKIIHGVTDEDLESTFANSPETSGDKGIPNFWLHVLESCDSTSEMIHEHDKEVLKYLIDITTTVHGAPEEGFTLFFHFAQNPYFSNSVLTKRYYMQNKPDPEAPFEYDGPSVVRSVGENIEWNDQMDITKKVIKKKQKKGPNAGKFLTKTVKNDSFFNFFDPPAPCSPDTHNEDDEDDLESHDLMRADYEIGQIMRDVLVPRAVLFYTGEQTDDDFMGDDFEEDDDDEDEEDEEEDSLEDEARECWYNCVLDKSRVIDEEEPRTSDGSWFGGAMTNAIFDTRHCDRILAAGLYMIDTLSSYELAPEFLATLAPYYENRGELAARILLNDERCVGVLLILFKLRDNFDSTDSLWQPRHLIIEVLRRFRFVPDVLIEWLPSEPASIVLLNRILQELIVPEKWALWRDAISDVSERLATTFRTDRVGPRPDDIVIVIEQLAGQITDHKTFRFGCQEPRIVETPPAPILDASVSGFAKMIVALEAKLDPAVIGFDTTTLRNKIQQFKRLLVGSTHL</sequence>
<evidence type="ECO:0000256" key="1">
    <source>
        <dbReference type="ARBA" id="ARBA00009947"/>
    </source>
</evidence>
<dbReference type="InterPro" id="IPR037231">
    <property type="entry name" value="NAP-like_sf"/>
</dbReference>
<dbReference type="Proteomes" id="UP001177023">
    <property type="component" value="Unassembled WGS sequence"/>
</dbReference>
<dbReference type="Gene3D" id="1.20.5.1500">
    <property type="match status" value="1"/>
</dbReference>
<dbReference type="GO" id="GO:0006334">
    <property type="term" value="P:nucleosome assembly"/>
    <property type="evidence" value="ECO:0007669"/>
    <property type="project" value="InterPro"/>
</dbReference>
<comment type="caution">
    <text evidence="4">The sequence shown here is derived from an EMBL/GenBank/DDBJ whole genome shotgun (WGS) entry which is preliminary data.</text>
</comment>
<dbReference type="SUPFAM" id="SSF143113">
    <property type="entry name" value="NAP-like"/>
    <property type="match status" value="1"/>
</dbReference>
<feature type="non-terminal residue" evidence="4">
    <location>
        <position position="602"/>
    </location>
</feature>
<proteinExistence type="inferred from homology"/>
<gene>
    <name evidence="4" type="ORF">MSPICULIGERA_LOCUS22876</name>
</gene>
<evidence type="ECO:0000313" key="4">
    <source>
        <dbReference type="EMBL" id="CAJ0584836.1"/>
    </source>
</evidence>
<dbReference type="GO" id="GO:0005634">
    <property type="term" value="C:nucleus"/>
    <property type="evidence" value="ECO:0007669"/>
    <property type="project" value="InterPro"/>
</dbReference>
<evidence type="ECO:0000256" key="2">
    <source>
        <dbReference type="RuleBase" id="RU003876"/>
    </source>
</evidence>
<dbReference type="Gene3D" id="3.30.1120.90">
    <property type="entry name" value="Nucleosome assembly protein"/>
    <property type="match status" value="1"/>
</dbReference>
<protein>
    <recommendedName>
        <fullName evidence="6">Nucleosome assembly protein</fullName>
    </recommendedName>
</protein>
<feature type="region of interest" description="Disordered" evidence="3">
    <location>
        <begin position="303"/>
        <end position="330"/>
    </location>
</feature>
<keyword evidence="5" id="KW-1185">Reference proteome</keyword>
<dbReference type="Pfam" id="PF00956">
    <property type="entry name" value="NAP"/>
    <property type="match status" value="1"/>
</dbReference>
<organism evidence="4 5">
    <name type="scientific">Mesorhabditis spiculigera</name>
    <dbReference type="NCBI Taxonomy" id="96644"/>
    <lineage>
        <taxon>Eukaryota</taxon>
        <taxon>Metazoa</taxon>
        <taxon>Ecdysozoa</taxon>
        <taxon>Nematoda</taxon>
        <taxon>Chromadorea</taxon>
        <taxon>Rhabditida</taxon>
        <taxon>Rhabditina</taxon>
        <taxon>Rhabditomorpha</taxon>
        <taxon>Rhabditoidea</taxon>
        <taxon>Rhabditidae</taxon>
        <taxon>Mesorhabditinae</taxon>
        <taxon>Mesorhabditis</taxon>
    </lineage>
</organism>
<evidence type="ECO:0000313" key="5">
    <source>
        <dbReference type="Proteomes" id="UP001177023"/>
    </source>
</evidence>
<reference evidence="4" key="1">
    <citation type="submission" date="2023-06" db="EMBL/GenBank/DDBJ databases">
        <authorList>
            <person name="Delattre M."/>
        </authorList>
    </citation>
    <scope>NUCLEOTIDE SEQUENCE</scope>
    <source>
        <strain evidence="4">AF72</strain>
    </source>
</reference>
<accession>A0AA36DCN1</accession>
<dbReference type="EMBL" id="CATQJA010002701">
    <property type="protein sequence ID" value="CAJ0584836.1"/>
    <property type="molecule type" value="Genomic_DNA"/>
</dbReference>
<dbReference type="PANTHER" id="PTHR11875">
    <property type="entry name" value="TESTIS-SPECIFIC Y-ENCODED PROTEIN"/>
    <property type="match status" value="1"/>
</dbReference>
<dbReference type="AlphaFoldDB" id="A0AA36DCN1"/>
<evidence type="ECO:0000256" key="3">
    <source>
        <dbReference type="SAM" id="MobiDB-lite"/>
    </source>
</evidence>
<name>A0AA36DCN1_9BILA</name>